<evidence type="ECO:0000313" key="2">
    <source>
        <dbReference type="EMBL" id="RDY57827.1"/>
    </source>
</evidence>
<feature type="domain" description="DUF7793" evidence="1">
    <location>
        <begin position="14"/>
        <end position="123"/>
    </location>
</feature>
<reference evidence="2 3" key="1">
    <citation type="submission" date="2018-08" db="EMBL/GenBank/DDBJ databases">
        <title>Muricauda nanhaiensis sp. nov., isolated from seawater of the South China Sea.</title>
        <authorList>
            <person name="Dang Y."/>
        </authorList>
    </citation>
    <scope>NUCLEOTIDE SEQUENCE [LARGE SCALE GENOMIC DNA]</scope>
    <source>
        <strain evidence="2 3">SM1704</strain>
    </source>
</reference>
<dbReference type="OrthoDB" id="957652at2"/>
<accession>A0A371JLF3</accession>
<evidence type="ECO:0000259" key="1">
    <source>
        <dbReference type="Pfam" id="PF25056"/>
    </source>
</evidence>
<sequence length="124" mass="14108">MLNYLKNEYAEYIQHDGIVCITYKNGISINLDAAVKIVEDRLLFQEGDPFPVLCDIRGVREVDKSARDYLAMEGSLLIKAVAFIVEPPLSEILSKFYLKTSNPPIPTELFTENSEAMNFLNKYL</sequence>
<dbReference type="Proteomes" id="UP000261828">
    <property type="component" value="Unassembled WGS sequence"/>
</dbReference>
<organism evidence="2 3">
    <name type="scientific">Flagellimonas nanhaiensis</name>
    <dbReference type="NCBI Taxonomy" id="2292706"/>
    <lineage>
        <taxon>Bacteria</taxon>
        <taxon>Pseudomonadati</taxon>
        <taxon>Bacteroidota</taxon>
        <taxon>Flavobacteriia</taxon>
        <taxon>Flavobacteriales</taxon>
        <taxon>Flavobacteriaceae</taxon>
        <taxon>Flagellimonas</taxon>
    </lineage>
</organism>
<keyword evidence="3" id="KW-1185">Reference proteome</keyword>
<dbReference type="RefSeq" id="WP_116185671.1">
    <property type="nucleotide sequence ID" value="NZ_QTJX01000006.1"/>
</dbReference>
<name>A0A371JLF3_9FLAO</name>
<comment type="caution">
    <text evidence="2">The sequence shown here is derived from an EMBL/GenBank/DDBJ whole genome shotgun (WGS) entry which is preliminary data.</text>
</comment>
<dbReference type="InterPro" id="IPR056695">
    <property type="entry name" value="DUF7793"/>
</dbReference>
<dbReference type="Pfam" id="PF25056">
    <property type="entry name" value="DUF7793"/>
    <property type="match status" value="1"/>
</dbReference>
<protein>
    <recommendedName>
        <fullName evidence="1">DUF7793 domain-containing protein</fullName>
    </recommendedName>
</protein>
<dbReference type="Gene3D" id="3.40.970.30">
    <property type="entry name" value="yp_829618.1 like domains"/>
    <property type="match status" value="1"/>
</dbReference>
<gene>
    <name evidence="2" type="ORF">DX873_16870</name>
</gene>
<evidence type="ECO:0000313" key="3">
    <source>
        <dbReference type="Proteomes" id="UP000261828"/>
    </source>
</evidence>
<dbReference type="AlphaFoldDB" id="A0A371JLF3"/>
<dbReference type="Gene3D" id="3.40.1680.10">
    <property type="entry name" value="yp_829618.1 domain like"/>
    <property type="match status" value="1"/>
</dbReference>
<dbReference type="EMBL" id="QTJX01000006">
    <property type="protein sequence ID" value="RDY57827.1"/>
    <property type="molecule type" value="Genomic_DNA"/>
</dbReference>
<proteinExistence type="predicted"/>